<feature type="compositionally biased region" description="Low complexity" evidence="2">
    <location>
        <begin position="342"/>
        <end position="362"/>
    </location>
</feature>
<dbReference type="AlphaFoldDB" id="T1F1Z9"/>
<protein>
    <submittedName>
        <fullName evidence="3 4">Uncharacterized protein</fullName>
    </submittedName>
</protein>
<dbReference type="GeneID" id="20202849"/>
<dbReference type="Proteomes" id="UP000015101">
    <property type="component" value="Unassembled WGS sequence"/>
</dbReference>
<feature type="coiled-coil region" evidence="1">
    <location>
        <begin position="91"/>
        <end position="125"/>
    </location>
</feature>
<dbReference type="RefSeq" id="XP_009013533.1">
    <property type="nucleotide sequence ID" value="XM_009015285.1"/>
</dbReference>
<dbReference type="InParanoid" id="T1F1Z9"/>
<name>T1F1Z9_HELRO</name>
<reference evidence="5" key="1">
    <citation type="submission" date="2012-12" db="EMBL/GenBank/DDBJ databases">
        <authorList>
            <person name="Hellsten U."/>
            <person name="Grimwood J."/>
            <person name="Chapman J.A."/>
            <person name="Shapiro H."/>
            <person name="Aerts A."/>
            <person name="Otillar R.P."/>
            <person name="Terry A.Y."/>
            <person name="Boore J.L."/>
            <person name="Simakov O."/>
            <person name="Marletaz F."/>
            <person name="Cho S.-J."/>
            <person name="Edsinger-Gonzales E."/>
            <person name="Havlak P."/>
            <person name="Kuo D.-H."/>
            <person name="Larsson T."/>
            <person name="Lv J."/>
            <person name="Arendt D."/>
            <person name="Savage R."/>
            <person name="Osoegawa K."/>
            <person name="de Jong P."/>
            <person name="Lindberg D.R."/>
            <person name="Seaver E.C."/>
            <person name="Weisblat D.A."/>
            <person name="Putnam N.H."/>
            <person name="Grigoriev I.V."/>
            <person name="Rokhsar D.S."/>
        </authorList>
    </citation>
    <scope>NUCLEOTIDE SEQUENCE</scope>
</reference>
<evidence type="ECO:0000256" key="1">
    <source>
        <dbReference type="SAM" id="Coils"/>
    </source>
</evidence>
<gene>
    <name evidence="4" type="primary">20202849</name>
    <name evidence="3" type="ORF">HELRODRAFT_169482</name>
</gene>
<reference evidence="3 5" key="2">
    <citation type="journal article" date="2013" name="Nature">
        <title>Insights into bilaterian evolution from three spiralian genomes.</title>
        <authorList>
            <person name="Simakov O."/>
            <person name="Marletaz F."/>
            <person name="Cho S.J."/>
            <person name="Edsinger-Gonzales E."/>
            <person name="Havlak P."/>
            <person name="Hellsten U."/>
            <person name="Kuo D.H."/>
            <person name="Larsson T."/>
            <person name="Lv J."/>
            <person name="Arendt D."/>
            <person name="Savage R."/>
            <person name="Osoegawa K."/>
            <person name="de Jong P."/>
            <person name="Grimwood J."/>
            <person name="Chapman J.A."/>
            <person name="Shapiro H."/>
            <person name="Aerts A."/>
            <person name="Otillar R.P."/>
            <person name="Terry A.Y."/>
            <person name="Boore J.L."/>
            <person name="Grigoriev I.V."/>
            <person name="Lindberg D.R."/>
            <person name="Seaver E.C."/>
            <person name="Weisblat D.A."/>
            <person name="Putnam N.H."/>
            <person name="Rokhsar D.S."/>
        </authorList>
    </citation>
    <scope>NUCLEOTIDE SEQUENCE</scope>
</reference>
<accession>T1F1Z9</accession>
<dbReference type="EMBL" id="AMQM01003292">
    <property type="status" value="NOT_ANNOTATED_CDS"/>
    <property type="molecule type" value="Genomic_DNA"/>
</dbReference>
<keyword evidence="1" id="KW-0175">Coiled coil</keyword>
<feature type="region of interest" description="Disordered" evidence="2">
    <location>
        <begin position="338"/>
        <end position="362"/>
    </location>
</feature>
<evidence type="ECO:0000256" key="2">
    <source>
        <dbReference type="SAM" id="MobiDB-lite"/>
    </source>
</evidence>
<dbReference type="EnsemblMetazoa" id="HelroT169482">
    <property type="protein sequence ID" value="HelroP169482"/>
    <property type="gene ID" value="HelroG169482"/>
</dbReference>
<sequence length="593" mass="65819">MEYSERSTYRTLKYIEFITVTTKSSLLTHHLAAFLKRCVFDRIAFRRPESGTTAFLKSKTPSELESCIEELAKAFKLDVELYNDSEIQDSHELTTQEHLLLQEDVEKIEEEIAKLENELKHEQMLAETSILNGHISEGEGEQEEANEVKDEGDNLSGISDCEDDDKLIVRDTSNFLNDALDLNSKSSTSLQDQNNIACSLMNSSDCDMFLTTKVESYDGVESIAEESIVAEQFDASEFDAPQNHNSEGPIEANSVSNSSNNFNLSNYQFSSNKESLRAENSKIFQEKLASHKQDATIDVNEHGSANLKDGNIMNEDKDDGDDVIPSSIPFDIDLAKTHKSRNTNGGHNGNNNNISDNNVHDNNNNCDNNDKLVKICIENNHVDTGRNANIRNIITELTKQNEAAKLDYLDKITSGYTNSRSGFNFDSYAANTCLLTQDEDLFISCAAALKSMIPSNDHHSIIPSNDQQSIIPSNDHQSFLRHHHHPAIGSDSTHSTIHVPKNSHAATEENNCKIINNENNLEGNANVVTESTIGAYIFSQEKLNVSGNDGVEIAGDGVEYLRENNAMTNDQMEVVESAGSECIDADTMDVEVQ</sequence>
<dbReference type="EMBL" id="KB096080">
    <property type="protein sequence ID" value="ESO08603.1"/>
    <property type="molecule type" value="Genomic_DNA"/>
</dbReference>
<evidence type="ECO:0000313" key="4">
    <source>
        <dbReference type="EnsemblMetazoa" id="HelroP169482"/>
    </source>
</evidence>
<proteinExistence type="predicted"/>
<organism evidence="4 5">
    <name type="scientific">Helobdella robusta</name>
    <name type="common">Californian leech</name>
    <dbReference type="NCBI Taxonomy" id="6412"/>
    <lineage>
        <taxon>Eukaryota</taxon>
        <taxon>Metazoa</taxon>
        <taxon>Spiralia</taxon>
        <taxon>Lophotrochozoa</taxon>
        <taxon>Annelida</taxon>
        <taxon>Clitellata</taxon>
        <taxon>Hirudinea</taxon>
        <taxon>Rhynchobdellida</taxon>
        <taxon>Glossiphoniidae</taxon>
        <taxon>Helobdella</taxon>
    </lineage>
</organism>
<dbReference type="CTD" id="20202849"/>
<feature type="region of interest" description="Disordered" evidence="2">
    <location>
        <begin position="139"/>
        <end position="160"/>
    </location>
</feature>
<reference evidence="4" key="3">
    <citation type="submission" date="2015-06" db="UniProtKB">
        <authorList>
            <consortium name="EnsemblMetazoa"/>
        </authorList>
    </citation>
    <scope>IDENTIFICATION</scope>
</reference>
<evidence type="ECO:0000313" key="5">
    <source>
        <dbReference type="Proteomes" id="UP000015101"/>
    </source>
</evidence>
<dbReference type="KEGG" id="hro:HELRODRAFT_169482"/>
<keyword evidence="5" id="KW-1185">Reference proteome</keyword>
<evidence type="ECO:0000313" key="3">
    <source>
        <dbReference type="EMBL" id="ESO08603.1"/>
    </source>
</evidence>
<dbReference type="HOGENOM" id="CLU_460254_0_0_1"/>